<evidence type="ECO:0000313" key="3">
    <source>
        <dbReference type="Proteomes" id="UP000627573"/>
    </source>
</evidence>
<feature type="transmembrane region" description="Helical" evidence="1">
    <location>
        <begin position="316"/>
        <end position="335"/>
    </location>
</feature>
<dbReference type="GeneID" id="57486635"/>
<name>A0A8I0ZLM8_RHOER</name>
<dbReference type="PANTHER" id="PTHR11328">
    <property type="entry name" value="MAJOR FACILITATOR SUPERFAMILY DOMAIN-CONTAINING PROTEIN"/>
    <property type="match status" value="1"/>
</dbReference>
<feature type="transmembrane region" description="Helical" evidence="1">
    <location>
        <begin position="57"/>
        <end position="76"/>
    </location>
</feature>
<keyword evidence="1" id="KW-0472">Membrane</keyword>
<feature type="transmembrane region" description="Helical" evidence="1">
    <location>
        <begin position="384"/>
        <end position="405"/>
    </location>
</feature>
<dbReference type="GO" id="GO:0005886">
    <property type="term" value="C:plasma membrane"/>
    <property type="evidence" value="ECO:0007669"/>
    <property type="project" value="TreeGrafter"/>
</dbReference>
<dbReference type="GO" id="GO:0015293">
    <property type="term" value="F:symporter activity"/>
    <property type="evidence" value="ECO:0007669"/>
    <property type="project" value="InterPro"/>
</dbReference>
<feature type="transmembrane region" description="Helical" evidence="1">
    <location>
        <begin position="195"/>
        <end position="215"/>
    </location>
</feature>
<gene>
    <name evidence="2" type="ORF">I3517_04040</name>
</gene>
<feature type="transmembrane region" description="Helical" evidence="1">
    <location>
        <begin position="26"/>
        <end position="51"/>
    </location>
</feature>
<feature type="transmembrane region" description="Helical" evidence="1">
    <location>
        <begin position="283"/>
        <end position="304"/>
    </location>
</feature>
<keyword evidence="3" id="KW-1185">Reference proteome</keyword>
<reference evidence="2 3" key="1">
    <citation type="submission" date="2020-12" db="EMBL/GenBank/DDBJ databases">
        <title>Draft genome sequence of furan degrading bacterial strain FUR100.</title>
        <authorList>
            <person name="Woiski C."/>
        </authorList>
    </citation>
    <scope>NUCLEOTIDE SEQUENCE [LARGE SCALE GENOMIC DNA]</scope>
    <source>
        <strain evidence="2 3">FUR100</strain>
    </source>
</reference>
<dbReference type="InterPro" id="IPR036259">
    <property type="entry name" value="MFS_trans_sf"/>
</dbReference>
<proteinExistence type="predicted"/>
<comment type="caution">
    <text evidence="2">The sequence shown here is derived from an EMBL/GenBank/DDBJ whole genome shotgun (WGS) entry which is preliminary data.</text>
</comment>
<accession>A0A8I0ZLM8</accession>
<organism evidence="2 3">
    <name type="scientific">Rhodococcus erythropolis</name>
    <name type="common">Arthrobacter picolinophilus</name>
    <dbReference type="NCBI Taxonomy" id="1833"/>
    <lineage>
        <taxon>Bacteria</taxon>
        <taxon>Bacillati</taxon>
        <taxon>Actinomycetota</taxon>
        <taxon>Actinomycetes</taxon>
        <taxon>Mycobacteriales</taxon>
        <taxon>Nocardiaceae</taxon>
        <taxon>Rhodococcus</taxon>
        <taxon>Rhodococcus erythropolis group</taxon>
    </lineage>
</organism>
<keyword evidence="1" id="KW-1133">Transmembrane helix</keyword>
<dbReference type="AlphaFoldDB" id="A0A8I0ZLM8"/>
<feature type="transmembrane region" description="Helical" evidence="1">
    <location>
        <begin position="97"/>
        <end position="117"/>
    </location>
</feature>
<dbReference type="EMBL" id="JAECSB010000020">
    <property type="protein sequence ID" value="MBH5141784.1"/>
    <property type="molecule type" value="Genomic_DNA"/>
</dbReference>
<keyword evidence="1" id="KW-0812">Transmembrane</keyword>
<dbReference type="InterPro" id="IPR039672">
    <property type="entry name" value="MFS_2"/>
</dbReference>
<dbReference type="Pfam" id="PF13347">
    <property type="entry name" value="MFS_2"/>
    <property type="match status" value="1"/>
</dbReference>
<feature type="transmembrane region" description="Helical" evidence="1">
    <location>
        <begin position="425"/>
        <end position="448"/>
    </location>
</feature>
<feature type="transmembrane region" description="Helical" evidence="1">
    <location>
        <begin position="163"/>
        <end position="183"/>
    </location>
</feature>
<evidence type="ECO:0000313" key="2">
    <source>
        <dbReference type="EMBL" id="MBH5141784.1"/>
    </source>
</evidence>
<dbReference type="Proteomes" id="UP000627573">
    <property type="component" value="Unassembled WGS sequence"/>
</dbReference>
<dbReference type="Gene3D" id="1.20.1250.20">
    <property type="entry name" value="MFS general substrate transporter like domains"/>
    <property type="match status" value="2"/>
</dbReference>
<evidence type="ECO:0000256" key="1">
    <source>
        <dbReference type="SAM" id="Phobius"/>
    </source>
</evidence>
<feature type="transmembrane region" description="Helical" evidence="1">
    <location>
        <begin position="123"/>
        <end position="142"/>
    </location>
</feature>
<dbReference type="SUPFAM" id="SSF103473">
    <property type="entry name" value="MFS general substrate transporter"/>
    <property type="match status" value="1"/>
</dbReference>
<protein>
    <submittedName>
        <fullName evidence="2">MFS transporter</fullName>
    </submittedName>
</protein>
<dbReference type="PANTHER" id="PTHR11328:SF24">
    <property type="entry name" value="MAJOR FACILITATOR SUPERFAMILY (MFS) PROFILE DOMAIN-CONTAINING PROTEIN"/>
    <property type="match status" value="1"/>
</dbReference>
<dbReference type="RefSeq" id="WP_020969800.1">
    <property type="nucleotide sequence ID" value="NZ_BHXB01000001.1"/>
</dbReference>
<feature type="transmembrane region" description="Helical" evidence="1">
    <location>
        <begin position="341"/>
        <end position="363"/>
    </location>
</feature>
<feature type="transmembrane region" description="Helical" evidence="1">
    <location>
        <begin position="252"/>
        <end position="271"/>
    </location>
</feature>
<dbReference type="GO" id="GO:0008643">
    <property type="term" value="P:carbohydrate transport"/>
    <property type="evidence" value="ECO:0007669"/>
    <property type="project" value="InterPro"/>
</dbReference>
<sequence length="465" mass="48380">MWTVTTDKPVRLREGRSPDRLSRGVVAGYAAGSVGTGGFGVLPGLVLAYYLTDTLGVAAALASLVVIVPKIADVLIDPLIGSISDRSSHRTGTRVPLMLAGALGLPLLFILTFSAPVSAGPGVGALWVLVFFLLAASAYSLFQVPYIALPTELTGDYHERTRLVSVRIAVLALTILVIGAGGPELRDAAGGGARGYLVMAIGVSALMCGAMIWAVRGAARHTVTHADAPVGSLLSQYRDGFDAIRRTRAFRLLVIVFVLQALATAVMLAGAQYLATYVMGSEGALTGLFVALVGPALVVMPLWYRFSHRYGKLRGYVVSSVLFVVATALLTLAAVNAGSWIYGAVALAGVGYAGMQVFPLAMLPDVIEDDARIGGRQRGGSLSGIWTASETAGLALGPAVFLGVLAVTGFVSKTAGETVVQPESALTGIALGFSVVPAILVAISLVVLRNYRTEQESTHENVGER</sequence>